<evidence type="ECO:0000259" key="5">
    <source>
        <dbReference type="PROSITE" id="PS50110"/>
    </source>
</evidence>
<evidence type="ECO:0000256" key="1">
    <source>
        <dbReference type="ARBA" id="ARBA00023015"/>
    </source>
</evidence>
<dbReference type="Pfam" id="PF00072">
    <property type="entry name" value="Response_reg"/>
    <property type="match status" value="1"/>
</dbReference>
<keyword evidence="4" id="KW-0597">Phosphoprotein</keyword>
<dbReference type="GO" id="GO:0003677">
    <property type="term" value="F:DNA binding"/>
    <property type="evidence" value="ECO:0007669"/>
    <property type="project" value="UniProtKB-KW"/>
</dbReference>
<evidence type="ECO:0000256" key="4">
    <source>
        <dbReference type="PROSITE-ProRule" id="PRU00169"/>
    </source>
</evidence>
<dbReference type="InterPro" id="IPR016032">
    <property type="entry name" value="Sig_transdc_resp-reg_C-effctor"/>
</dbReference>
<dbReference type="Gene3D" id="3.40.50.2300">
    <property type="match status" value="1"/>
</dbReference>
<comment type="caution">
    <text evidence="6">The sequence shown here is derived from an EMBL/GenBank/DDBJ whole genome shotgun (WGS) entry which is preliminary data.</text>
</comment>
<gene>
    <name evidence="6" type="ORF">IPF40_10795</name>
    <name evidence="7" type="ORF">IPI13_03265</name>
</gene>
<dbReference type="Gene3D" id="1.10.10.10">
    <property type="entry name" value="Winged helix-like DNA-binding domain superfamily/Winged helix DNA-binding domain"/>
    <property type="match status" value="1"/>
</dbReference>
<dbReference type="GO" id="GO:0006355">
    <property type="term" value="P:regulation of DNA-templated transcription"/>
    <property type="evidence" value="ECO:0007669"/>
    <property type="project" value="InterPro"/>
</dbReference>
<dbReference type="SUPFAM" id="SSF46894">
    <property type="entry name" value="C-terminal effector domain of the bipartite response regulators"/>
    <property type="match status" value="1"/>
</dbReference>
<dbReference type="AlphaFoldDB" id="A0A934X739"/>
<evidence type="ECO:0000313" key="9">
    <source>
        <dbReference type="Proteomes" id="UP000726105"/>
    </source>
</evidence>
<keyword evidence="3" id="KW-0804">Transcription</keyword>
<dbReference type="Proteomes" id="UP000718281">
    <property type="component" value="Unassembled WGS sequence"/>
</dbReference>
<dbReference type="PANTHER" id="PTHR43214:SF41">
    <property type="entry name" value="NITRATE_NITRITE RESPONSE REGULATOR PROTEIN NARP"/>
    <property type="match status" value="1"/>
</dbReference>
<evidence type="ECO:0000256" key="3">
    <source>
        <dbReference type="ARBA" id="ARBA00023163"/>
    </source>
</evidence>
<reference evidence="8 9" key="1">
    <citation type="submission" date="2020-10" db="EMBL/GenBank/DDBJ databases">
        <title>Connecting structure to function with the recovery of over 1000 high-quality activated sludge metagenome-assembled genomes encoding full-length rRNA genes using long-read sequencing.</title>
        <authorList>
            <person name="Singleton C.M."/>
            <person name="Petriglieri F."/>
            <person name="Kristensen J.M."/>
            <person name="Kirkegaard R.H."/>
            <person name="Michaelsen T.Y."/>
            <person name="Andersen M.H."/>
            <person name="Karst S.M."/>
            <person name="Dueholm M.S."/>
            <person name="Nielsen P.H."/>
            <person name="Albertsen M."/>
        </authorList>
    </citation>
    <scope>NUCLEOTIDE SEQUENCE [LARGE SCALE GENOMIC DNA]</scope>
    <source>
        <strain evidence="6">AalE_18-Q3-R2-46_BAT3C.188</strain>
        <strain evidence="7">Ega_18-Q3-R5-49_MAXAC.001</strain>
    </source>
</reference>
<dbReference type="InterPro" id="IPR039420">
    <property type="entry name" value="WalR-like"/>
</dbReference>
<evidence type="ECO:0000256" key="2">
    <source>
        <dbReference type="ARBA" id="ARBA00023125"/>
    </source>
</evidence>
<feature type="domain" description="Response regulatory" evidence="5">
    <location>
        <begin position="6"/>
        <end position="120"/>
    </location>
</feature>
<feature type="modified residue" description="4-aspartylphosphate" evidence="4">
    <location>
        <position position="56"/>
    </location>
</feature>
<organism evidence="6 8">
    <name type="scientific">Candidatus Phosphoribacter hodrii</name>
    <dbReference type="NCBI Taxonomy" id="2953743"/>
    <lineage>
        <taxon>Bacteria</taxon>
        <taxon>Bacillati</taxon>
        <taxon>Actinomycetota</taxon>
        <taxon>Actinomycetes</taxon>
        <taxon>Micrococcales</taxon>
        <taxon>Dermatophilaceae</taxon>
        <taxon>Candidatus Phosphoribacter</taxon>
    </lineage>
</organism>
<dbReference type="Pfam" id="PF00196">
    <property type="entry name" value="GerE"/>
    <property type="match status" value="1"/>
</dbReference>
<dbReference type="CDD" id="cd06170">
    <property type="entry name" value="LuxR_C_like"/>
    <property type="match status" value="1"/>
</dbReference>
<proteinExistence type="predicted"/>
<dbReference type="InterPro" id="IPR000792">
    <property type="entry name" value="Tscrpt_reg_LuxR_C"/>
</dbReference>
<dbReference type="InterPro" id="IPR036388">
    <property type="entry name" value="WH-like_DNA-bd_sf"/>
</dbReference>
<keyword evidence="1" id="KW-0805">Transcription regulation</keyword>
<keyword evidence="2" id="KW-0238">DNA-binding</keyword>
<protein>
    <submittedName>
        <fullName evidence="6">Response regulator transcription factor</fullName>
    </submittedName>
</protein>
<dbReference type="PRINTS" id="PR00038">
    <property type="entry name" value="HTHLUXR"/>
</dbReference>
<evidence type="ECO:0000313" key="7">
    <source>
        <dbReference type="EMBL" id="MBK7272205.1"/>
    </source>
</evidence>
<dbReference type="PANTHER" id="PTHR43214">
    <property type="entry name" value="TWO-COMPONENT RESPONSE REGULATOR"/>
    <property type="match status" value="1"/>
</dbReference>
<evidence type="ECO:0000313" key="6">
    <source>
        <dbReference type="EMBL" id="MBK6301498.1"/>
    </source>
</evidence>
<evidence type="ECO:0000313" key="8">
    <source>
        <dbReference type="Proteomes" id="UP000718281"/>
    </source>
</evidence>
<dbReference type="SUPFAM" id="SSF52172">
    <property type="entry name" value="CheY-like"/>
    <property type="match status" value="1"/>
</dbReference>
<dbReference type="InterPro" id="IPR001789">
    <property type="entry name" value="Sig_transdc_resp-reg_receiver"/>
</dbReference>
<dbReference type="Proteomes" id="UP000726105">
    <property type="component" value="Unassembled WGS sequence"/>
</dbReference>
<sequence>MSEGLRLGVVDDHPAILRGILTILVELCPEITETFTTSTVPALLGAHRSLDIVVLDVRLADGSDPAANVAAVVDAGLPVLLYTQEQRRGVLARCFRAGALGVVDKSEEPGVLAAAIRVVAAGEPYLSSGWAAAVEDADDWPVPELAPRESEALGLYATGLPLKSVARRMHLSEDTVKEYLDRVRRKYTRAGRPAYTKVDLYQRAVEDGYLPPPGEGAPADPAR</sequence>
<dbReference type="GO" id="GO:0000160">
    <property type="term" value="P:phosphorelay signal transduction system"/>
    <property type="evidence" value="ECO:0007669"/>
    <property type="project" value="InterPro"/>
</dbReference>
<dbReference type="EMBL" id="JADJIB010000001">
    <property type="protein sequence ID" value="MBK7272205.1"/>
    <property type="molecule type" value="Genomic_DNA"/>
</dbReference>
<dbReference type="EMBL" id="JADIXZ010000004">
    <property type="protein sequence ID" value="MBK6301498.1"/>
    <property type="molecule type" value="Genomic_DNA"/>
</dbReference>
<dbReference type="SMART" id="SM00421">
    <property type="entry name" value="HTH_LUXR"/>
    <property type="match status" value="1"/>
</dbReference>
<name>A0A934X739_9MICO</name>
<dbReference type="SMART" id="SM00448">
    <property type="entry name" value="REC"/>
    <property type="match status" value="1"/>
</dbReference>
<accession>A0A934X739</accession>
<dbReference type="PROSITE" id="PS50110">
    <property type="entry name" value="RESPONSE_REGULATORY"/>
    <property type="match status" value="1"/>
</dbReference>
<dbReference type="InterPro" id="IPR011006">
    <property type="entry name" value="CheY-like_superfamily"/>
</dbReference>